<dbReference type="EMBL" id="GGMS01010832">
    <property type="protein sequence ID" value="MBY80035.1"/>
    <property type="molecule type" value="Transcribed_RNA"/>
</dbReference>
<name>A0A2S2QQM3_9HEMI</name>
<dbReference type="AlphaFoldDB" id="A0A2S2QQM3"/>
<reference evidence="1" key="1">
    <citation type="submission" date="2018-04" db="EMBL/GenBank/DDBJ databases">
        <title>Transcriptome assembly of Sipha flava.</title>
        <authorList>
            <person name="Scully E.D."/>
            <person name="Geib S.M."/>
            <person name="Palmer N.A."/>
            <person name="Koch K."/>
            <person name="Bradshaw J."/>
            <person name="Heng-Moss T."/>
            <person name="Sarath G."/>
        </authorList>
    </citation>
    <scope>NUCLEOTIDE SEQUENCE</scope>
</reference>
<accession>A0A2S2QQM3</accession>
<sequence length="162" mass="17479">MSKITSSATLFWHSGRLQMRFTLMMATITITIAAAVAAVVGRHARAVFAAFSKIRRTRFRPSSHVAQSDNDIDLRRTLGRVNDAIDGGGRRETAAHHNNNIHVYTYNGVYLYYCATAVVLRNGVVVVATAAVTSYDGCGRGGGSGDEVARCLIVLSPHQIAV</sequence>
<proteinExistence type="predicted"/>
<gene>
    <name evidence="1" type="ORF">g.157627</name>
</gene>
<organism evidence="1">
    <name type="scientific">Sipha flava</name>
    <name type="common">yellow sugarcane aphid</name>
    <dbReference type="NCBI Taxonomy" id="143950"/>
    <lineage>
        <taxon>Eukaryota</taxon>
        <taxon>Metazoa</taxon>
        <taxon>Ecdysozoa</taxon>
        <taxon>Arthropoda</taxon>
        <taxon>Hexapoda</taxon>
        <taxon>Insecta</taxon>
        <taxon>Pterygota</taxon>
        <taxon>Neoptera</taxon>
        <taxon>Paraneoptera</taxon>
        <taxon>Hemiptera</taxon>
        <taxon>Sternorrhyncha</taxon>
        <taxon>Aphidomorpha</taxon>
        <taxon>Aphidoidea</taxon>
        <taxon>Aphididae</taxon>
        <taxon>Sipha</taxon>
    </lineage>
</organism>
<evidence type="ECO:0000313" key="1">
    <source>
        <dbReference type="EMBL" id="MBY80035.1"/>
    </source>
</evidence>
<protein>
    <submittedName>
        <fullName evidence="1">Uncharacterized protein</fullName>
    </submittedName>
</protein>